<name>A0A662D784_UNCAE</name>
<evidence type="ECO:0000313" key="2">
    <source>
        <dbReference type="EMBL" id="RLE08918.1"/>
    </source>
</evidence>
<proteinExistence type="predicted"/>
<feature type="domain" description="Uroporphyrinogen decarboxylase (URO-D)" evidence="1">
    <location>
        <begin position="100"/>
        <end position="375"/>
    </location>
</feature>
<accession>A0A662D784</accession>
<reference evidence="2 3" key="1">
    <citation type="submission" date="2018-06" db="EMBL/GenBank/DDBJ databases">
        <title>Extensive metabolic versatility and redundancy in microbially diverse, dynamic hydrothermal sediments.</title>
        <authorList>
            <person name="Dombrowski N."/>
            <person name="Teske A."/>
            <person name="Baker B.J."/>
        </authorList>
    </citation>
    <scope>NUCLEOTIDE SEQUENCE [LARGE SCALE GENOMIC DNA]</scope>
    <source>
        <strain evidence="2">B7_G13</strain>
    </source>
</reference>
<comment type="caution">
    <text evidence="2">The sequence shown here is derived from an EMBL/GenBank/DDBJ whole genome shotgun (WGS) entry which is preliminary data.</text>
</comment>
<evidence type="ECO:0000259" key="1">
    <source>
        <dbReference type="Pfam" id="PF01208"/>
    </source>
</evidence>
<gene>
    <name evidence="2" type="ORF">DRZ78_00110</name>
</gene>
<dbReference type="PANTHER" id="PTHR47099:SF1">
    <property type="entry name" value="METHYLCOBAMIDE:COM METHYLTRANSFERASE MTBA"/>
    <property type="match status" value="1"/>
</dbReference>
<dbReference type="InterPro" id="IPR052024">
    <property type="entry name" value="Methanogen_methyltrans"/>
</dbReference>
<dbReference type="EMBL" id="QMPY01000002">
    <property type="protein sequence ID" value="RLE08918.1"/>
    <property type="molecule type" value="Genomic_DNA"/>
</dbReference>
<dbReference type="AlphaFoldDB" id="A0A662D784"/>
<dbReference type="InterPro" id="IPR000257">
    <property type="entry name" value="Uroporphyrinogen_deCOase"/>
</dbReference>
<dbReference type="GO" id="GO:0006779">
    <property type="term" value="P:porphyrin-containing compound biosynthetic process"/>
    <property type="evidence" value="ECO:0007669"/>
    <property type="project" value="InterPro"/>
</dbReference>
<dbReference type="Pfam" id="PF01208">
    <property type="entry name" value="URO-D"/>
    <property type="match status" value="1"/>
</dbReference>
<organism evidence="2 3">
    <name type="scientific">Aerophobetes bacterium</name>
    <dbReference type="NCBI Taxonomy" id="2030807"/>
    <lineage>
        <taxon>Bacteria</taxon>
        <taxon>Candidatus Aerophobota</taxon>
    </lineage>
</organism>
<dbReference type="SUPFAM" id="SSF51726">
    <property type="entry name" value="UROD/MetE-like"/>
    <property type="match status" value="1"/>
</dbReference>
<dbReference type="GO" id="GO:0004853">
    <property type="term" value="F:uroporphyrinogen decarboxylase activity"/>
    <property type="evidence" value="ECO:0007669"/>
    <property type="project" value="InterPro"/>
</dbReference>
<dbReference type="Gene3D" id="3.20.20.210">
    <property type="match status" value="1"/>
</dbReference>
<evidence type="ECO:0000313" key="3">
    <source>
        <dbReference type="Proteomes" id="UP000277457"/>
    </source>
</evidence>
<dbReference type="InterPro" id="IPR038071">
    <property type="entry name" value="UROD/MetE-like_sf"/>
</dbReference>
<protein>
    <recommendedName>
        <fullName evidence="1">Uroporphyrinogen decarboxylase (URO-D) domain-containing protein</fullName>
    </recommendedName>
</protein>
<sequence>MNSRQRLIMTLKHKKPDKVPIDLGGTQTGITVGAYNDLKRYLGIVEENEIIDLMQQLVRPSERLLKKFKVDTRYIFPKKPKNWELRIKEDDYSYSFVDEWGITFKMPKKKGYYYDMVEHPLRDATIKDLKKYDWPDPRDPGRTEGLEKEAKNLYEHTDYAIVTGIAGSMFELAWYLRGFERFFMDMIENRKFAEALLDKLLEIWLDFFDEFLGVVGKYVQVVTVGDDLAMQEGPLMSLDLYRSVVKPRQKELFSFIKKHTDAYLFYHGCGSVSQFIPELIEVGVDILNPIQVSAKDMDTHRLKKEFGSEITFWGGGCDTQRVLPFGTPEEVKEEVKRRIKDLAPGGGFVFNQVHNIQPGVPPKNIVAMFEAANEYGGYEIEKELL</sequence>
<dbReference type="Proteomes" id="UP000277457">
    <property type="component" value="Unassembled WGS sequence"/>
</dbReference>
<dbReference type="PANTHER" id="PTHR47099">
    <property type="entry name" value="METHYLCOBAMIDE:COM METHYLTRANSFERASE MTBA"/>
    <property type="match status" value="1"/>
</dbReference>